<proteinExistence type="predicted"/>
<dbReference type="PROSITE" id="PS51707">
    <property type="entry name" value="CYTH"/>
    <property type="match status" value="1"/>
</dbReference>
<organism evidence="3 4">
    <name type="scientific">Leucobacter muris</name>
    <dbReference type="NCBI Taxonomy" id="1935379"/>
    <lineage>
        <taxon>Bacteria</taxon>
        <taxon>Bacillati</taxon>
        <taxon>Actinomycetota</taxon>
        <taxon>Actinomycetes</taxon>
        <taxon>Micrococcales</taxon>
        <taxon>Microbacteriaceae</taxon>
        <taxon>Leucobacter</taxon>
    </lineage>
</organism>
<evidence type="ECO:0000313" key="3">
    <source>
        <dbReference type="EMBL" id="QAB18431.1"/>
    </source>
</evidence>
<feature type="region of interest" description="Disordered" evidence="1">
    <location>
        <begin position="1"/>
        <end position="35"/>
    </location>
</feature>
<keyword evidence="4" id="KW-1185">Reference proteome</keyword>
<accession>A0ABX5QHD5</accession>
<sequence>MGAPGRQGASRREGCRDASSGSPYAVGVTDQADGPGAETLEVERKYEAGVELRLPDAEAFRAAGFEAGAPVVQQLSARYFDTPEGDLARRGFAVRSRHGGKDAGWHMKQRTEGGNRELLWPHGDEMPAELRREIEARIGVSPDRLVPIAALETRRTTVVLRHDGREVVELADDRVRAREGATGVRRAWREWEAELLPGAGIGADAADPEGAALLDRVEAVLLAAGATPSLSFAKIARATGQLVAVARAKGASEELLAALQRLDASDQRAARSLEP</sequence>
<dbReference type="InterPro" id="IPR033469">
    <property type="entry name" value="CYTH-like_dom_sf"/>
</dbReference>
<dbReference type="CDD" id="cd07374">
    <property type="entry name" value="CYTH-like_Pase"/>
    <property type="match status" value="1"/>
</dbReference>
<evidence type="ECO:0000256" key="1">
    <source>
        <dbReference type="SAM" id="MobiDB-lite"/>
    </source>
</evidence>
<evidence type="ECO:0000313" key="4">
    <source>
        <dbReference type="Proteomes" id="UP000285768"/>
    </source>
</evidence>
<dbReference type="Gene3D" id="2.40.320.10">
    <property type="entry name" value="Hypothetical Protein Pfu-838710-001"/>
    <property type="match status" value="1"/>
</dbReference>
<dbReference type="SMART" id="SM01118">
    <property type="entry name" value="CYTH"/>
    <property type="match status" value="1"/>
</dbReference>
<name>A0ABX5QHD5_9MICO</name>
<dbReference type="Pfam" id="PF01928">
    <property type="entry name" value="CYTH"/>
    <property type="match status" value="1"/>
</dbReference>
<dbReference type="EMBL" id="CP035037">
    <property type="protein sequence ID" value="QAB18431.1"/>
    <property type="molecule type" value="Genomic_DNA"/>
</dbReference>
<feature type="domain" description="CYTH" evidence="2">
    <location>
        <begin position="39"/>
        <end position="245"/>
    </location>
</feature>
<dbReference type="Proteomes" id="UP000285768">
    <property type="component" value="Chromosome"/>
</dbReference>
<protein>
    <submittedName>
        <fullName evidence="3">CYTH domain-containing protein</fullName>
    </submittedName>
</protein>
<dbReference type="InterPro" id="IPR023577">
    <property type="entry name" value="CYTH_domain"/>
</dbReference>
<reference evidence="3 4" key="1">
    <citation type="submission" date="2019-01" db="EMBL/GenBank/DDBJ databases">
        <title>Leucobacter muris sp. nov. isolated from the nose of a laboratory mouse.</title>
        <authorList>
            <person name="Benga L."/>
            <person name="Sproeer C."/>
            <person name="Schumann P."/>
            <person name="Verbarg S."/>
            <person name="Bunk B."/>
            <person name="Engelhardt E."/>
            <person name="Benten P.M."/>
            <person name="Sager M."/>
        </authorList>
    </citation>
    <scope>NUCLEOTIDE SEQUENCE [LARGE SCALE GENOMIC DNA]</scope>
    <source>
        <strain evidence="3 4">DSM 101948</strain>
    </source>
</reference>
<evidence type="ECO:0000259" key="2">
    <source>
        <dbReference type="PROSITE" id="PS51707"/>
    </source>
</evidence>
<dbReference type="SUPFAM" id="SSF55154">
    <property type="entry name" value="CYTH-like phosphatases"/>
    <property type="match status" value="1"/>
</dbReference>
<gene>
    <name evidence="3" type="ORF">Leucomu_11345</name>
</gene>